<sequence length="160" mass="17545">MDAYALHLAMAALVGASFVAVSAYYMHRKTLSQLLEFARSVERERAAAAGGGHEDGGVEMDGETYRRASLRRGKQKHHRRKGAGYYRRRGGSTSSPDVILAAEVDGEKEEEEKQMRLAIKGPFRAAAGPAEDDHRSLPRLHMVSEGNRGSPEFLSGFSPE</sequence>
<evidence type="ECO:0000256" key="2">
    <source>
        <dbReference type="SAM" id="Phobius"/>
    </source>
</evidence>
<keyword evidence="2" id="KW-0812">Transmembrane</keyword>
<evidence type="ECO:0000313" key="3">
    <source>
        <dbReference type="Proteomes" id="UP000228380"/>
    </source>
</evidence>
<keyword evidence="3" id="KW-1185">Reference proteome</keyword>
<evidence type="ECO:0000313" key="4">
    <source>
        <dbReference type="RefSeq" id="XP_017698170.2"/>
    </source>
</evidence>
<name>A0A8B7MTQ9_PHODC</name>
<accession>A0A8B7MTQ9</accession>
<protein>
    <submittedName>
        <fullName evidence="4">Uncharacterized protein LOC103706702</fullName>
    </submittedName>
</protein>
<dbReference type="AlphaFoldDB" id="A0A8B7MTQ9"/>
<feature type="region of interest" description="Disordered" evidence="1">
    <location>
        <begin position="123"/>
        <end position="160"/>
    </location>
</feature>
<feature type="transmembrane region" description="Helical" evidence="2">
    <location>
        <begin position="6"/>
        <end position="26"/>
    </location>
</feature>
<reference evidence="4" key="2">
    <citation type="submission" date="2025-08" db="UniProtKB">
        <authorList>
            <consortium name="RefSeq"/>
        </authorList>
    </citation>
    <scope>IDENTIFICATION</scope>
    <source>
        <tissue evidence="4">Young leaves</tissue>
    </source>
</reference>
<gene>
    <name evidence="4" type="primary">LOC103706702</name>
</gene>
<feature type="region of interest" description="Disordered" evidence="1">
    <location>
        <begin position="66"/>
        <end position="97"/>
    </location>
</feature>
<evidence type="ECO:0000256" key="1">
    <source>
        <dbReference type="SAM" id="MobiDB-lite"/>
    </source>
</evidence>
<dbReference type="Proteomes" id="UP000228380">
    <property type="component" value="Chromosome 13"/>
</dbReference>
<dbReference type="OrthoDB" id="1691950at2759"/>
<feature type="compositionally biased region" description="Basic residues" evidence="1">
    <location>
        <begin position="68"/>
        <end position="90"/>
    </location>
</feature>
<organism evidence="3 4">
    <name type="scientific">Phoenix dactylifera</name>
    <name type="common">Date palm</name>
    <dbReference type="NCBI Taxonomy" id="42345"/>
    <lineage>
        <taxon>Eukaryota</taxon>
        <taxon>Viridiplantae</taxon>
        <taxon>Streptophyta</taxon>
        <taxon>Embryophyta</taxon>
        <taxon>Tracheophyta</taxon>
        <taxon>Spermatophyta</taxon>
        <taxon>Magnoliopsida</taxon>
        <taxon>Liliopsida</taxon>
        <taxon>Arecaceae</taxon>
        <taxon>Coryphoideae</taxon>
        <taxon>Phoeniceae</taxon>
        <taxon>Phoenix</taxon>
    </lineage>
</organism>
<keyword evidence="2" id="KW-0472">Membrane</keyword>
<dbReference type="RefSeq" id="XP_017698170.2">
    <property type="nucleotide sequence ID" value="XM_017842681.3"/>
</dbReference>
<keyword evidence="2" id="KW-1133">Transmembrane helix</keyword>
<dbReference type="KEGG" id="pda:103706702"/>
<proteinExistence type="predicted"/>
<reference evidence="3" key="1">
    <citation type="journal article" date="2019" name="Nat. Commun.">
        <title>Genome-wide association mapping of date palm fruit traits.</title>
        <authorList>
            <person name="Hazzouri K.M."/>
            <person name="Gros-Balthazard M."/>
            <person name="Flowers J.M."/>
            <person name="Copetti D."/>
            <person name="Lemansour A."/>
            <person name="Lebrun M."/>
            <person name="Masmoudi K."/>
            <person name="Ferrand S."/>
            <person name="Dhar M.I."/>
            <person name="Fresquez Z.A."/>
            <person name="Rosas U."/>
            <person name="Zhang J."/>
            <person name="Talag J."/>
            <person name="Lee S."/>
            <person name="Kudrna D."/>
            <person name="Powell R.F."/>
            <person name="Leitch I.J."/>
            <person name="Krueger R.R."/>
            <person name="Wing R.A."/>
            <person name="Amiri K.M.A."/>
            <person name="Purugganan M.D."/>
        </authorList>
    </citation>
    <scope>NUCLEOTIDE SEQUENCE [LARGE SCALE GENOMIC DNA]</scope>
    <source>
        <strain evidence="3">cv. Khalas</strain>
    </source>
</reference>
<dbReference type="GeneID" id="103706702"/>